<evidence type="ECO:0000313" key="8">
    <source>
        <dbReference type="EMBL" id="SER04911.1"/>
    </source>
</evidence>
<dbReference type="RefSeq" id="WP_092497599.1">
    <property type="nucleotide sequence ID" value="NZ_FOFG01000010.1"/>
</dbReference>
<keyword evidence="2" id="KW-0677">Repeat</keyword>
<dbReference type="NCBIfam" id="TIGR03142">
    <property type="entry name" value="cytochro_ccmI"/>
    <property type="match status" value="1"/>
</dbReference>
<dbReference type="PANTHER" id="PTHR47870:SF1">
    <property type="entry name" value="CYTOCHROME C-TYPE BIOGENESIS PROTEIN CCMH"/>
    <property type="match status" value="1"/>
</dbReference>
<accession>A0A1H9L088</accession>
<evidence type="ECO:0000256" key="4">
    <source>
        <dbReference type="ARBA" id="ARBA00022803"/>
    </source>
</evidence>
<dbReference type="GO" id="GO:0030313">
    <property type="term" value="C:cell envelope"/>
    <property type="evidence" value="ECO:0007669"/>
    <property type="project" value="UniProtKB-SubCell"/>
</dbReference>
<sequence length="394" mass="41467">MLFWIILILLTAAAVLAVLIPLGRRGHVGELASHDRAVYTDQLSEITTEEARGEISSEDAKAARAEIARRLIAADHGSGRAIASTESPAPRRLIAMVALVGIPLLSIPLYLLLGSPGMPGEPLQARLDSSAPNDINVLVARVEQHLAQDPKDGHGWEILGPVYVRMGRLPDAEHAYRTAIDVLGSSADRQANLGEVLVAEQGAVVTADAKAAFDAALQADPKAPKARFYLGLADQQHGDKVAAADRWNKLLADTPADAPWRPFVETSLAQLEGKAPATGIPPMGSASGAAPPAAEGQPGPSQADVAAASSMSGEDRQAMINGMVGRLADRLHAQPDDVEGWLRLVRAYSVLGRQDDAAQAVRTAMTSLRAEDARQKIVALASDLGLKIGELGQP</sequence>
<dbReference type="GO" id="GO:0017004">
    <property type="term" value="P:cytochrome complex assembly"/>
    <property type="evidence" value="ECO:0007669"/>
    <property type="project" value="UniProtKB-KW"/>
</dbReference>
<keyword evidence="4" id="KW-0802">TPR repeat</keyword>
<keyword evidence="6" id="KW-0812">Transmembrane</keyword>
<dbReference type="InterPro" id="IPR017560">
    <property type="entry name" value="Cyt_c_biogenesis_CcmI"/>
</dbReference>
<dbReference type="GO" id="GO:0005886">
    <property type="term" value="C:plasma membrane"/>
    <property type="evidence" value="ECO:0007669"/>
    <property type="project" value="TreeGrafter"/>
</dbReference>
<dbReference type="Pfam" id="PF23914">
    <property type="entry name" value="TPR_CcmH_CycH"/>
    <property type="match status" value="1"/>
</dbReference>
<protein>
    <submittedName>
        <fullName evidence="8">Cytochrome c-type biogenesis protein CcmH</fullName>
    </submittedName>
</protein>
<reference evidence="8 9" key="1">
    <citation type="submission" date="2016-10" db="EMBL/GenBank/DDBJ databases">
        <authorList>
            <person name="de Groot N.N."/>
        </authorList>
    </citation>
    <scope>NUCLEOTIDE SEQUENCE [LARGE SCALE GENOMIC DNA]</scope>
    <source>
        <strain evidence="8 9">A52C2</strain>
    </source>
</reference>
<evidence type="ECO:0000259" key="7">
    <source>
        <dbReference type="Pfam" id="PF23914"/>
    </source>
</evidence>
<dbReference type="AlphaFoldDB" id="A0A1H9L088"/>
<feature type="compositionally biased region" description="Low complexity" evidence="5">
    <location>
        <begin position="281"/>
        <end position="303"/>
    </location>
</feature>
<feature type="region of interest" description="Disordered" evidence="5">
    <location>
        <begin position="274"/>
        <end position="312"/>
    </location>
</feature>
<evidence type="ECO:0000256" key="5">
    <source>
        <dbReference type="SAM" id="MobiDB-lite"/>
    </source>
</evidence>
<name>A0A1H9L088_9HYPH</name>
<evidence type="ECO:0000256" key="6">
    <source>
        <dbReference type="SAM" id="Phobius"/>
    </source>
</evidence>
<evidence type="ECO:0000256" key="1">
    <source>
        <dbReference type="ARBA" id="ARBA00004196"/>
    </source>
</evidence>
<feature type="transmembrane region" description="Helical" evidence="6">
    <location>
        <begin position="93"/>
        <end position="113"/>
    </location>
</feature>
<dbReference type="Proteomes" id="UP000199647">
    <property type="component" value="Unassembled WGS sequence"/>
</dbReference>
<dbReference type="InterPro" id="IPR011990">
    <property type="entry name" value="TPR-like_helical_dom_sf"/>
</dbReference>
<dbReference type="SUPFAM" id="SSF48452">
    <property type="entry name" value="TPR-like"/>
    <property type="match status" value="1"/>
</dbReference>
<dbReference type="InterPro" id="IPR051263">
    <property type="entry name" value="C-type_cytochrome_biogenesis"/>
</dbReference>
<evidence type="ECO:0000256" key="2">
    <source>
        <dbReference type="ARBA" id="ARBA00022737"/>
    </source>
</evidence>
<proteinExistence type="predicted"/>
<dbReference type="EMBL" id="FOFG01000010">
    <property type="protein sequence ID" value="SER04911.1"/>
    <property type="molecule type" value="Genomic_DNA"/>
</dbReference>
<dbReference type="STRING" id="1855383.SAMN05216548_110149"/>
<keyword evidence="6" id="KW-0472">Membrane</keyword>
<keyword evidence="6" id="KW-1133">Transmembrane helix</keyword>
<evidence type="ECO:0000313" key="9">
    <source>
        <dbReference type="Proteomes" id="UP000199647"/>
    </source>
</evidence>
<feature type="domain" description="Cytochrome c-type biogenesis protein H TPR" evidence="7">
    <location>
        <begin position="133"/>
        <end position="259"/>
    </location>
</feature>
<organism evidence="8 9">
    <name type="scientific">Faunimonas pinastri</name>
    <dbReference type="NCBI Taxonomy" id="1855383"/>
    <lineage>
        <taxon>Bacteria</taxon>
        <taxon>Pseudomonadati</taxon>
        <taxon>Pseudomonadota</taxon>
        <taxon>Alphaproteobacteria</taxon>
        <taxon>Hyphomicrobiales</taxon>
        <taxon>Afifellaceae</taxon>
        <taxon>Faunimonas</taxon>
    </lineage>
</organism>
<gene>
    <name evidence="8" type="ORF">SAMN05216548_110149</name>
</gene>
<evidence type="ECO:0000256" key="3">
    <source>
        <dbReference type="ARBA" id="ARBA00022748"/>
    </source>
</evidence>
<dbReference type="OrthoDB" id="9815847at2"/>
<dbReference type="PANTHER" id="PTHR47870">
    <property type="entry name" value="CYTOCHROME C-TYPE BIOGENESIS PROTEIN CCMH"/>
    <property type="match status" value="1"/>
</dbReference>
<dbReference type="Gene3D" id="1.25.40.10">
    <property type="entry name" value="Tetratricopeptide repeat domain"/>
    <property type="match status" value="2"/>
</dbReference>
<keyword evidence="9" id="KW-1185">Reference proteome</keyword>
<keyword evidence="3" id="KW-0201">Cytochrome c-type biogenesis</keyword>
<comment type="subcellular location">
    <subcellularLocation>
        <location evidence="1">Cell envelope</location>
    </subcellularLocation>
</comment>
<dbReference type="InterPro" id="IPR056413">
    <property type="entry name" value="TPR_CcmH_CycH"/>
</dbReference>